<comment type="caution">
    <text evidence="1">The sequence shown here is derived from an EMBL/GenBank/DDBJ whole genome shotgun (WGS) entry which is preliminary data.</text>
</comment>
<dbReference type="SUPFAM" id="SSF48452">
    <property type="entry name" value="TPR-like"/>
    <property type="match status" value="1"/>
</dbReference>
<name>A0A409YEL4_9AGAR</name>
<dbReference type="Gene3D" id="1.25.40.10">
    <property type="entry name" value="Tetratricopeptide repeat domain"/>
    <property type="match status" value="1"/>
</dbReference>
<dbReference type="Proteomes" id="UP000284842">
    <property type="component" value="Unassembled WGS sequence"/>
</dbReference>
<dbReference type="InterPro" id="IPR011990">
    <property type="entry name" value="TPR-like_helical_dom_sf"/>
</dbReference>
<dbReference type="AlphaFoldDB" id="A0A409YEL4"/>
<dbReference type="STRING" id="181874.A0A409YEL4"/>
<dbReference type="OrthoDB" id="5395091at2759"/>
<accession>A0A409YEL4</accession>
<dbReference type="EMBL" id="NHTK01001249">
    <property type="protein sequence ID" value="PPR01431.1"/>
    <property type="molecule type" value="Genomic_DNA"/>
</dbReference>
<protein>
    <recommendedName>
        <fullName evidence="3">Tetratricopeptide repeat protein</fullName>
    </recommendedName>
</protein>
<organism evidence="1 2">
    <name type="scientific">Panaeolus cyanescens</name>
    <dbReference type="NCBI Taxonomy" id="181874"/>
    <lineage>
        <taxon>Eukaryota</taxon>
        <taxon>Fungi</taxon>
        <taxon>Dikarya</taxon>
        <taxon>Basidiomycota</taxon>
        <taxon>Agaricomycotina</taxon>
        <taxon>Agaricomycetes</taxon>
        <taxon>Agaricomycetidae</taxon>
        <taxon>Agaricales</taxon>
        <taxon>Agaricineae</taxon>
        <taxon>Galeropsidaceae</taxon>
        <taxon>Panaeolus</taxon>
    </lineage>
</organism>
<reference evidence="1 2" key="1">
    <citation type="journal article" date="2018" name="Evol. Lett.">
        <title>Horizontal gene cluster transfer increased hallucinogenic mushroom diversity.</title>
        <authorList>
            <person name="Reynolds H.T."/>
            <person name="Vijayakumar V."/>
            <person name="Gluck-Thaler E."/>
            <person name="Korotkin H.B."/>
            <person name="Matheny P.B."/>
            <person name="Slot J.C."/>
        </authorList>
    </citation>
    <scope>NUCLEOTIDE SEQUENCE [LARGE SCALE GENOMIC DNA]</scope>
    <source>
        <strain evidence="1 2">2629</strain>
    </source>
</reference>
<gene>
    <name evidence="1" type="ORF">CVT24_001905</name>
</gene>
<dbReference type="InParanoid" id="A0A409YEL4"/>
<sequence length="261" mass="29410">MPVNILEANIPTILIEGQQVPVLHPHLPSEFGHLAPEVQRRAIRGLESLLEELRGDGSMAHLHRLRLIDDDEATSPFSDQEKAAYKHTAIDSCCWQLAQFLRYSTPTRIAEAVPHLTYVVQQKIQHAPDHAAVDVIPLYYLGVALARNGDDQRAIERLRDAMDKQRLPDAEFHPLNMMWAQAHLAWLYRKAGRITDAESQENSVCRWILTHPYAFPRSTLLSGLTDEEVPELGAHIVDNPQVARFLENTLELGGGMSIHFG</sequence>
<proteinExistence type="predicted"/>
<evidence type="ECO:0008006" key="3">
    <source>
        <dbReference type="Google" id="ProtNLM"/>
    </source>
</evidence>
<evidence type="ECO:0000313" key="2">
    <source>
        <dbReference type="Proteomes" id="UP000284842"/>
    </source>
</evidence>
<keyword evidence="2" id="KW-1185">Reference proteome</keyword>
<evidence type="ECO:0000313" key="1">
    <source>
        <dbReference type="EMBL" id="PPR01431.1"/>
    </source>
</evidence>